<keyword evidence="2" id="KW-0812">Transmembrane</keyword>
<feature type="transmembrane region" description="Helical" evidence="2">
    <location>
        <begin position="100"/>
        <end position="120"/>
    </location>
</feature>
<keyword evidence="2" id="KW-0472">Membrane</keyword>
<keyword evidence="2" id="KW-1133">Transmembrane helix</keyword>
<feature type="transmembrane region" description="Helical" evidence="2">
    <location>
        <begin position="68"/>
        <end position="88"/>
    </location>
</feature>
<evidence type="ECO:0000256" key="2">
    <source>
        <dbReference type="SAM" id="Phobius"/>
    </source>
</evidence>
<proteinExistence type="predicted"/>
<reference evidence="3 4" key="1">
    <citation type="submission" date="2018-11" db="EMBL/GenBank/DDBJ databases">
        <authorList>
            <person name="Li F."/>
        </authorList>
    </citation>
    <scope>NUCLEOTIDE SEQUENCE [LARGE SCALE GENOMIC DNA]</scope>
    <source>
        <strain evidence="3 4">Gsoil 818</strain>
    </source>
</reference>
<organism evidence="3 4">
    <name type="scientific">Nocardioides pocheonensis</name>
    <dbReference type="NCBI Taxonomy" id="661485"/>
    <lineage>
        <taxon>Bacteria</taxon>
        <taxon>Bacillati</taxon>
        <taxon>Actinomycetota</taxon>
        <taxon>Actinomycetes</taxon>
        <taxon>Propionibacteriales</taxon>
        <taxon>Nocardioidaceae</taxon>
        <taxon>Nocardioides</taxon>
    </lineage>
</organism>
<feature type="region of interest" description="Disordered" evidence="1">
    <location>
        <begin position="1"/>
        <end position="23"/>
    </location>
</feature>
<protein>
    <submittedName>
        <fullName evidence="3">Uncharacterized protein</fullName>
    </submittedName>
</protein>
<accession>A0A3N0GJ36</accession>
<evidence type="ECO:0000313" key="4">
    <source>
        <dbReference type="Proteomes" id="UP000279994"/>
    </source>
</evidence>
<feature type="transmembrane region" description="Helical" evidence="2">
    <location>
        <begin position="126"/>
        <end position="145"/>
    </location>
</feature>
<dbReference type="EMBL" id="RJSF01000044">
    <property type="protein sequence ID" value="RNM12431.1"/>
    <property type="molecule type" value="Genomic_DNA"/>
</dbReference>
<keyword evidence="4" id="KW-1185">Reference proteome</keyword>
<dbReference type="OrthoDB" id="582306at2"/>
<feature type="transmembrane region" description="Helical" evidence="2">
    <location>
        <begin position="39"/>
        <end position="62"/>
    </location>
</feature>
<comment type="caution">
    <text evidence="3">The sequence shown here is derived from an EMBL/GenBank/DDBJ whole genome shotgun (WGS) entry which is preliminary data.</text>
</comment>
<dbReference type="RefSeq" id="WP_123224194.1">
    <property type="nucleotide sequence ID" value="NZ_RJSF01000044.1"/>
</dbReference>
<dbReference type="Proteomes" id="UP000279994">
    <property type="component" value="Unassembled WGS sequence"/>
</dbReference>
<sequence>MQVLHHTRSSESGSTHGRSGPDKIAKPIGHFGVHFMEMCAVMCLGGGLLIALFFGAAALLGFSDLRTGSPALSAFIVSCILGAAMVLWMRFRRMDWRPTLEMAGSSVAAGIVLIVGFWVGLVSEAALFPAVCGLACVAMVVVMLFRLDLYSSGHAAHAGHRG</sequence>
<evidence type="ECO:0000256" key="1">
    <source>
        <dbReference type="SAM" id="MobiDB-lite"/>
    </source>
</evidence>
<dbReference type="AlphaFoldDB" id="A0A3N0GJ36"/>
<evidence type="ECO:0000313" key="3">
    <source>
        <dbReference type="EMBL" id="RNM12431.1"/>
    </source>
</evidence>
<name>A0A3N0GJ36_9ACTN</name>
<gene>
    <name evidence="3" type="ORF">EFL26_17450</name>
</gene>